<evidence type="ECO:0000259" key="3">
    <source>
        <dbReference type="PROSITE" id="PS50090"/>
    </source>
</evidence>
<sequence length="601" mass="64443">MAEEGKKRKGFINEDDASLLIQRYNSTTILTLLQEVFRCADGKMDWNTLVKQTSTGITSAREYQMLWRRIAYKDTLSEKLEDGAEPLDDDSDLDFELEAVPSRIHPLSAEDTLEVASCVKALTPSYSPPELGVTYRTTVEAPLTSSIPNDQITRVASNKQQLARNIRGTKNAATLSNQKPLQPAGSVGETLDGSGPPKKKRRRAWTEEEDMGLIAAVQKCGEGNWSDILKGEFKHDRDPQELSQRWAVIRRKRLALLNQTSGGKVTSSASPEERKAAQKAFSMALGIPMTRVSTPTLSGAVQSITKSSSLSTSSTLSEAMPASAAQSLNQVQPTPNLITASQKVPDPSNKTQAPLIKPLDPTKAFMGPNASIKAAAVAAGGRIATPSTAASLLKAAQSKNAVHIKSLGQGLPKFPFASAKPSPVSRTSEPQTVHARTLRPSLNSDPSATALKGVSLGKQLQPIPLSSESNASTSLQENKEHNMDIVPAIGVDEFVKDAELIILDNKGCAEHRSSGSGKNDHESQESADGEMNYSETSNDPTVVSQNPKTSDAGGAQSREEDIKEQLNEASAVIQAMHNASVQDQTLETVSQDNAIKSPADD</sequence>
<dbReference type="AlphaFoldDB" id="A0A6V7QXX1"/>
<dbReference type="EMBL" id="CAJEUB010000056">
    <property type="protein sequence ID" value="CAD1847605.1"/>
    <property type="molecule type" value="Genomic_DNA"/>
</dbReference>
<protein>
    <submittedName>
        <fullName evidence="5">Uncharacterized protein</fullName>
    </submittedName>
</protein>
<accession>A0A6V7QXX1</accession>
<organism evidence="5">
    <name type="scientific">Ananas comosus var. bracteatus</name>
    <name type="common">red pineapple</name>
    <dbReference type="NCBI Taxonomy" id="296719"/>
    <lineage>
        <taxon>Eukaryota</taxon>
        <taxon>Viridiplantae</taxon>
        <taxon>Streptophyta</taxon>
        <taxon>Embryophyta</taxon>
        <taxon>Tracheophyta</taxon>
        <taxon>Spermatophyta</taxon>
        <taxon>Magnoliopsida</taxon>
        <taxon>Liliopsida</taxon>
        <taxon>Poales</taxon>
        <taxon>Bromeliaceae</taxon>
        <taxon>Bromelioideae</taxon>
        <taxon>Ananas</taxon>
    </lineage>
</organism>
<dbReference type="Gene3D" id="1.10.10.60">
    <property type="entry name" value="Homeodomain-like"/>
    <property type="match status" value="1"/>
</dbReference>
<dbReference type="SUPFAM" id="SSF46689">
    <property type="entry name" value="Homeodomain-like"/>
    <property type="match status" value="1"/>
</dbReference>
<dbReference type="PROSITE" id="PS51294">
    <property type="entry name" value="HTH_MYB"/>
    <property type="match status" value="1"/>
</dbReference>
<dbReference type="InterPro" id="IPR001005">
    <property type="entry name" value="SANT/Myb"/>
</dbReference>
<dbReference type="PANTHER" id="PTHR47206">
    <property type="entry name" value="HOMEODOMAIN-LIKE SUPERFAMILY PROTEIN"/>
    <property type="match status" value="1"/>
</dbReference>
<feature type="compositionally biased region" description="Basic and acidic residues" evidence="2">
    <location>
        <begin position="509"/>
        <end position="524"/>
    </location>
</feature>
<feature type="domain" description="Myb-like" evidence="3">
    <location>
        <begin position="197"/>
        <end position="250"/>
    </location>
</feature>
<keyword evidence="1" id="KW-0238">DNA-binding</keyword>
<dbReference type="CDD" id="cd11660">
    <property type="entry name" value="SANT_TRF"/>
    <property type="match status" value="1"/>
</dbReference>
<gene>
    <name evidence="5" type="ORF">CB5_LOCUS30816</name>
</gene>
<proteinExistence type="predicted"/>
<dbReference type="InterPro" id="IPR009057">
    <property type="entry name" value="Homeodomain-like_sf"/>
</dbReference>
<feature type="compositionally biased region" description="Basic and acidic residues" evidence="2">
    <location>
        <begin position="557"/>
        <end position="566"/>
    </location>
</feature>
<dbReference type="InterPro" id="IPR017930">
    <property type="entry name" value="Myb_dom"/>
</dbReference>
<evidence type="ECO:0000259" key="4">
    <source>
        <dbReference type="PROSITE" id="PS51294"/>
    </source>
</evidence>
<dbReference type="SMART" id="SM00717">
    <property type="entry name" value="SANT"/>
    <property type="match status" value="1"/>
</dbReference>
<feature type="compositionally biased region" description="Polar residues" evidence="2">
    <location>
        <begin position="577"/>
        <end position="594"/>
    </location>
</feature>
<feature type="region of interest" description="Disordered" evidence="2">
    <location>
        <begin position="415"/>
        <end position="449"/>
    </location>
</feature>
<feature type="compositionally biased region" description="Polar residues" evidence="2">
    <location>
        <begin position="533"/>
        <end position="549"/>
    </location>
</feature>
<feature type="domain" description="HTH myb-type" evidence="4">
    <location>
        <begin position="198"/>
        <end position="254"/>
    </location>
</feature>
<dbReference type="Pfam" id="PF00249">
    <property type="entry name" value="Myb_DNA-binding"/>
    <property type="match status" value="1"/>
</dbReference>
<evidence type="ECO:0000313" key="5">
    <source>
        <dbReference type="EMBL" id="CAD1847605.1"/>
    </source>
</evidence>
<feature type="compositionally biased region" description="Polar residues" evidence="2">
    <location>
        <begin position="171"/>
        <end position="180"/>
    </location>
</feature>
<dbReference type="PROSITE" id="PS50090">
    <property type="entry name" value="MYB_LIKE"/>
    <property type="match status" value="1"/>
</dbReference>
<evidence type="ECO:0000256" key="2">
    <source>
        <dbReference type="SAM" id="MobiDB-lite"/>
    </source>
</evidence>
<reference evidence="5" key="1">
    <citation type="submission" date="2020-07" db="EMBL/GenBank/DDBJ databases">
        <authorList>
            <person name="Lin J."/>
        </authorList>
    </citation>
    <scope>NUCLEOTIDE SEQUENCE</scope>
</reference>
<dbReference type="GO" id="GO:0003677">
    <property type="term" value="F:DNA binding"/>
    <property type="evidence" value="ECO:0007669"/>
    <property type="project" value="UniProtKB-KW"/>
</dbReference>
<feature type="region of interest" description="Disordered" evidence="2">
    <location>
        <begin position="169"/>
        <end position="206"/>
    </location>
</feature>
<dbReference type="PANTHER" id="PTHR47206:SF1">
    <property type="entry name" value="HOMEODOMAIN-LIKE SUPERFAMILY PROTEIN"/>
    <property type="match status" value="1"/>
</dbReference>
<feature type="region of interest" description="Disordered" evidence="2">
    <location>
        <begin position="509"/>
        <end position="601"/>
    </location>
</feature>
<evidence type="ECO:0000256" key="1">
    <source>
        <dbReference type="ARBA" id="ARBA00023125"/>
    </source>
</evidence>
<name>A0A6V7QXX1_ANACO</name>